<keyword evidence="2" id="KW-0274">FAD</keyword>
<evidence type="ECO:0000313" key="5">
    <source>
        <dbReference type="EMBL" id="OGE55976.1"/>
    </source>
</evidence>
<dbReference type="Pfam" id="PF07992">
    <property type="entry name" value="Pyr_redox_2"/>
    <property type="match status" value="1"/>
</dbReference>
<evidence type="ECO:0000259" key="4">
    <source>
        <dbReference type="Pfam" id="PF07992"/>
    </source>
</evidence>
<name>A0A1F5LS96_PENAI</name>
<dbReference type="InterPro" id="IPR036188">
    <property type="entry name" value="FAD/NAD-bd_sf"/>
</dbReference>
<dbReference type="GeneID" id="34573578"/>
<dbReference type="Proteomes" id="UP000177622">
    <property type="component" value="Unassembled WGS sequence"/>
</dbReference>
<dbReference type="RefSeq" id="XP_022491405.1">
    <property type="nucleotide sequence ID" value="XM_022628844.1"/>
</dbReference>
<dbReference type="OrthoDB" id="66881at2759"/>
<sequence>MTKRVAIIGAGPSGLVTAKTLLHNFPQGTFSPVIFDSRHEIGGLWPAGFPASDTKIDGTPGTLDLRMRTNLSRFTVAFSDLSWGSVFPGEDLPLFPRASQVGSAHGDQTYFDSPDDKVFSEDFDLLVIASGYFAEQYIPDIPGLDQFPGRVIHSSTLHRERDNLTDVTSQGQIVIIGGSMSGVEAASAVALHQSSTALSTEQIHPSAAKVHHIHSRSFWALPTYLPQDSEETASFLPLDLAMYDLARRPPGSIEYALGPITEEKAIQTNSYFQTLLGSDYERYGHMGFTQDSDKKVQPPWVAIGNDYAEFVRAGTIQAAMGRVVSVKSNPDTKLASVECILSNGDAVMIDNVAAIVMATGFMPYKSLSLLPEDVLSALEYSTGDPFSPLILDKGGTVRSEIPDVGFVGFYRGPYWGVMEMQARYLGKLWYGQDEAVVCQTHDQREGLRSLRRADPHFARGQFPMADYVGLMESFARDLGIERSILSGDSRSGPVVPARYLYGTETTRSNRDEDLAVWNKEAVRTLDDLRDSLTYHHDAAQKAAASAIFRALHGSWRSTKQTAGSNASESGGFIGNLTFYPRYPTSPVYDREYLCEENTPIEHATPQERKRFIMRLAETASDTATSRIEIWSVDLADKLSAGILVQNLELEPLWRERRGQEAVPGEYVIAAKSLGSSSGTRCLYTFRFKGVSISSWRYAEFEKH</sequence>
<dbReference type="InterPro" id="IPR050346">
    <property type="entry name" value="FMO-like"/>
</dbReference>
<dbReference type="GO" id="GO:0016491">
    <property type="term" value="F:oxidoreductase activity"/>
    <property type="evidence" value="ECO:0007669"/>
    <property type="project" value="UniProtKB-KW"/>
</dbReference>
<keyword evidence="6" id="KW-1185">Reference proteome</keyword>
<gene>
    <name evidence="5" type="ORF">PENARI_c003G12200</name>
</gene>
<dbReference type="InterPro" id="IPR023753">
    <property type="entry name" value="FAD/NAD-binding_dom"/>
</dbReference>
<accession>A0A1F5LS96</accession>
<reference evidence="5 6" key="1">
    <citation type="journal article" date="2016" name="Sci. Rep.">
        <title>Penicillium arizonense, a new, genome sequenced fungal species, reveals a high chemical diversity in secreted metabolites.</title>
        <authorList>
            <person name="Grijseels S."/>
            <person name="Nielsen J.C."/>
            <person name="Randelovic M."/>
            <person name="Nielsen J."/>
            <person name="Nielsen K.F."/>
            <person name="Workman M."/>
            <person name="Frisvad J.C."/>
        </authorList>
    </citation>
    <scope>NUCLEOTIDE SEQUENCE [LARGE SCALE GENOMIC DNA]</scope>
    <source>
        <strain evidence="5 6">CBS 141311</strain>
    </source>
</reference>
<organism evidence="5 6">
    <name type="scientific">Penicillium arizonense</name>
    <dbReference type="NCBI Taxonomy" id="1835702"/>
    <lineage>
        <taxon>Eukaryota</taxon>
        <taxon>Fungi</taxon>
        <taxon>Dikarya</taxon>
        <taxon>Ascomycota</taxon>
        <taxon>Pezizomycotina</taxon>
        <taxon>Eurotiomycetes</taxon>
        <taxon>Eurotiomycetidae</taxon>
        <taxon>Eurotiales</taxon>
        <taxon>Aspergillaceae</taxon>
        <taxon>Penicillium</taxon>
    </lineage>
</organism>
<keyword evidence="1" id="KW-0285">Flavoprotein</keyword>
<dbReference type="Gene3D" id="3.50.50.60">
    <property type="entry name" value="FAD/NAD(P)-binding domain"/>
    <property type="match status" value="2"/>
</dbReference>
<feature type="domain" description="FAD/NAD(P)-binding" evidence="4">
    <location>
        <begin position="4"/>
        <end position="194"/>
    </location>
</feature>
<dbReference type="SUPFAM" id="SSF51905">
    <property type="entry name" value="FAD/NAD(P)-binding domain"/>
    <property type="match status" value="2"/>
</dbReference>
<keyword evidence="3" id="KW-0560">Oxidoreductase</keyword>
<evidence type="ECO:0000256" key="2">
    <source>
        <dbReference type="ARBA" id="ARBA00022827"/>
    </source>
</evidence>
<evidence type="ECO:0000313" key="6">
    <source>
        <dbReference type="Proteomes" id="UP000177622"/>
    </source>
</evidence>
<comment type="caution">
    <text evidence="5">The sequence shown here is derived from an EMBL/GenBank/DDBJ whole genome shotgun (WGS) entry which is preliminary data.</text>
</comment>
<dbReference type="PANTHER" id="PTHR23023">
    <property type="entry name" value="DIMETHYLANILINE MONOOXYGENASE"/>
    <property type="match status" value="1"/>
</dbReference>
<dbReference type="AlphaFoldDB" id="A0A1F5LS96"/>
<evidence type="ECO:0000256" key="3">
    <source>
        <dbReference type="ARBA" id="ARBA00023002"/>
    </source>
</evidence>
<evidence type="ECO:0000256" key="1">
    <source>
        <dbReference type="ARBA" id="ARBA00022630"/>
    </source>
</evidence>
<dbReference type="EMBL" id="LXJU01000003">
    <property type="protein sequence ID" value="OGE55976.1"/>
    <property type="molecule type" value="Genomic_DNA"/>
</dbReference>
<proteinExistence type="predicted"/>
<dbReference type="PRINTS" id="PR00368">
    <property type="entry name" value="FADPNR"/>
</dbReference>
<protein>
    <recommendedName>
        <fullName evidence="4">FAD/NAD(P)-binding domain-containing protein</fullName>
    </recommendedName>
</protein>